<dbReference type="Pfam" id="PF04365">
    <property type="entry name" value="BrnT_toxin"/>
    <property type="match status" value="1"/>
</dbReference>
<dbReference type="InterPro" id="IPR038573">
    <property type="entry name" value="BrnT_sf"/>
</dbReference>
<dbReference type="Proteomes" id="UP000217141">
    <property type="component" value="Chromosome I"/>
</dbReference>
<dbReference type="EMBL" id="CP022745">
    <property type="protein sequence ID" value="ASY43853.1"/>
    <property type="molecule type" value="Genomic_DNA"/>
</dbReference>
<dbReference type="Gene3D" id="3.10.450.530">
    <property type="entry name" value="Ribonuclease toxin, BrnT, of type II toxin-antitoxin system"/>
    <property type="match status" value="1"/>
</dbReference>
<sequence>MELSFDPAKRLKTLQERGLDFADAAQVFDGPSYTVEDDRYDYVEPRFQTYGLMNDRLITVVWTPVDGGIRVISMRKCNDREQKAFARRLG</sequence>
<dbReference type="AlphaFoldDB" id="A0A249MR74"/>
<evidence type="ECO:0000313" key="1">
    <source>
        <dbReference type="EMBL" id="ASY43853.1"/>
    </source>
</evidence>
<dbReference type="RefSeq" id="WP_017182941.1">
    <property type="nucleotide sequence ID" value="NZ_CP022745.1"/>
</dbReference>
<gene>
    <name evidence="1" type="ORF">CJD35_04855</name>
</gene>
<name>A0A249MR74_SPHXE</name>
<dbReference type="InterPro" id="IPR007460">
    <property type="entry name" value="BrnT_toxin"/>
</dbReference>
<accession>A0A249MR74</accession>
<organism evidence="1 2">
    <name type="scientific">Sphingobium xenophagum</name>
    <dbReference type="NCBI Taxonomy" id="121428"/>
    <lineage>
        <taxon>Bacteria</taxon>
        <taxon>Pseudomonadati</taxon>
        <taxon>Pseudomonadota</taxon>
        <taxon>Alphaproteobacteria</taxon>
        <taxon>Sphingomonadales</taxon>
        <taxon>Sphingomonadaceae</taxon>
        <taxon>Sphingobium</taxon>
    </lineage>
</organism>
<evidence type="ECO:0000313" key="2">
    <source>
        <dbReference type="Proteomes" id="UP000217141"/>
    </source>
</evidence>
<dbReference type="KEGG" id="shyd:CJD35_04855"/>
<proteinExistence type="predicted"/>
<reference evidence="1 2" key="1">
    <citation type="submission" date="2017-08" db="EMBL/GenBank/DDBJ databases">
        <title>Whole Genome Sequence of Sphingobium hydrophobicum C1: Insights into Adaption to the Electronic-waste Contaminated Sediment.</title>
        <authorList>
            <person name="Song D."/>
            <person name="Chen X."/>
            <person name="Xu M."/>
        </authorList>
    </citation>
    <scope>NUCLEOTIDE SEQUENCE [LARGE SCALE GENOMIC DNA]</scope>
    <source>
        <strain evidence="1 2">C1</strain>
    </source>
</reference>
<protein>
    <submittedName>
        <fullName evidence="1">BrnT family toxin</fullName>
    </submittedName>
</protein>